<evidence type="ECO:0000313" key="1">
    <source>
        <dbReference type="EMBL" id="GAG63733.1"/>
    </source>
</evidence>
<dbReference type="EMBL" id="BART01009150">
    <property type="protein sequence ID" value="GAG63733.1"/>
    <property type="molecule type" value="Genomic_DNA"/>
</dbReference>
<reference evidence="1" key="1">
    <citation type="journal article" date="2014" name="Front. Microbiol.">
        <title>High frequency of phylogenetically diverse reductive dehalogenase-homologous genes in deep subseafloor sedimentary metagenomes.</title>
        <authorList>
            <person name="Kawai M."/>
            <person name="Futagami T."/>
            <person name="Toyoda A."/>
            <person name="Takaki Y."/>
            <person name="Nishi S."/>
            <person name="Hori S."/>
            <person name="Arai W."/>
            <person name="Tsubouchi T."/>
            <person name="Morono Y."/>
            <person name="Uchiyama I."/>
            <person name="Ito T."/>
            <person name="Fujiyama A."/>
            <person name="Inagaki F."/>
            <person name="Takami H."/>
        </authorList>
    </citation>
    <scope>NUCLEOTIDE SEQUENCE</scope>
    <source>
        <strain evidence="1">Expedition CK06-06</strain>
    </source>
</reference>
<gene>
    <name evidence="1" type="ORF">S01H4_20364</name>
</gene>
<sequence length="71" mass="8246">MVYKRISSRKTQTGYSVMVFVRDGKHVKPIISLLNDYFQAVYKQENPQSTEQILLEAEKEISALEQAKVLR</sequence>
<dbReference type="AlphaFoldDB" id="X0ZTG1"/>
<organism evidence="1">
    <name type="scientific">marine sediment metagenome</name>
    <dbReference type="NCBI Taxonomy" id="412755"/>
    <lineage>
        <taxon>unclassified sequences</taxon>
        <taxon>metagenomes</taxon>
        <taxon>ecological metagenomes</taxon>
    </lineage>
</organism>
<name>X0ZTG1_9ZZZZ</name>
<accession>X0ZTG1</accession>
<proteinExistence type="predicted"/>
<protein>
    <submittedName>
        <fullName evidence="1">Uncharacterized protein</fullName>
    </submittedName>
</protein>
<comment type="caution">
    <text evidence="1">The sequence shown here is derived from an EMBL/GenBank/DDBJ whole genome shotgun (WGS) entry which is preliminary data.</text>
</comment>